<evidence type="ECO:0000256" key="3">
    <source>
        <dbReference type="ARBA" id="ARBA00022827"/>
    </source>
</evidence>
<dbReference type="SUPFAM" id="SSF48173">
    <property type="entry name" value="Cryptochrome/photolyase FAD-binding domain"/>
    <property type="match status" value="1"/>
</dbReference>
<dbReference type="InterPro" id="IPR036155">
    <property type="entry name" value="Crypto/Photolyase_N_sf"/>
</dbReference>
<feature type="binding site" evidence="5">
    <location>
        <begin position="381"/>
        <end position="383"/>
    </location>
    <ligand>
        <name>FAD</name>
        <dbReference type="ChEBI" id="CHEBI:57692"/>
    </ligand>
</feature>
<evidence type="ECO:0000259" key="8">
    <source>
        <dbReference type="PROSITE" id="PS51645"/>
    </source>
</evidence>
<dbReference type="PROSITE" id="PS51645">
    <property type="entry name" value="PHR_CRY_ALPHA_BETA"/>
    <property type="match status" value="1"/>
</dbReference>
<dbReference type="PROSITE" id="PS00394">
    <property type="entry name" value="DNA_PHOTOLYASES_1_1"/>
    <property type="match status" value="1"/>
</dbReference>
<evidence type="ECO:0000256" key="4">
    <source>
        <dbReference type="ARBA" id="ARBA00022991"/>
    </source>
</evidence>
<feature type="domain" description="Photolyase/cryptochrome alpha/beta" evidence="8">
    <location>
        <begin position="1"/>
        <end position="128"/>
    </location>
</feature>
<evidence type="ECO:0000256" key="1">
    <source>
        <dbReference type="ARBA" id="ARBA00005862"/>
    </source>
</evidence>
<dbReference type="PANTHER" id="PTHR11455:SF9">
    <property type="entry name" value="CRYPTOCHROME CIRCADIAN CLOCK 5 ISOFORM X1"/>
    <property type="match status" value="1"/>
</dbReference>
<protein>
    <recommendedName>
        <fullName evidence="8">Photolyase/cryptochrome alpha/beta domain-containing protein</fullName>
    </recommendedName>
</protein>
<name>A0A7S4EDN4_9STRA</name>
<dbReference type="EMBL" id="CAKKNE010000003">
    <property type="protein sequence ID" value="CAH0372236.1"/>
    <property type="molecule type" value="Genomic_DNA"/>
</dbReference>
<dbReference type="InterPro" id="IPR018394">
    <property type="entry name" value="DNA_photolyase_1_CS_C"/>
</dbReference>
<comment type="cofactor">
    <cofactor evidence="5">
        <name>FAD</name>
        <dbReference type="ChEBI" id="CHEBI:57692"/>
    </cofactor>
    <text evidence="5">Binds 1 FAD per subunit.</text>
</comment>
<dbReference type="Gene3D" id="1.10.579.10">
    <property type="entry name" value="DNA Cyclobutane Dipyrimidine Photolyase, subunit A, domain 3"/>
    <property type="match status" value="1"/>
</dbReference>
<sequence length="512" mass="56877">MTTAVWFRKNLRVHDNAALTQACDAESVLPLYCLDPAWATPSIVGPNRCRFLLESLEDLDATLRTRYGSKLHVVVGDPSETITKLIRDGTITKVVFEEEIAEPRELELEKRVVEAHPDEAQAVPSTHLLYDADAALAKGAPPTKMPGMVTLAGKLGAPAKPLMAPSTLPPRPDVTSPPLPSLESLGYSPITTKAAYGVQGGESTGLQRLQEQMKRENGKWARAFEKPKTTSASFEGEPPTTLLSPYVAFGCVSVRTFHQALKETYAKGPHAQPPTSLLGQLYFREMSYLLGRKHGAPFAEQPSVVCKDIDWDTDESAEKRFQAWERGKTGYPLIDAAMRQLREQGWLHHLARHAVSCFLTRGDFYCHWTRGRDVFDRDLLDADWAINNFNWLGLAGVAPWSPPFFRVYNPFNVGSSSLNVRDAEGKYVDRFVPELSKLPPRHKYAPWLAPKSDLSKAGVKLGETYPRPIVDHKAQSKANIERFKQAQRAAKEASTSKKRKGPPVPAKAKKSK</sequence>
<feature type="region of interest" description="Disordered" evidence="7">
    <location>
        <begin position="468"/>
        <end position="512"/>
    </location>
</feature>
<evidence type="ECO:0000256" key="2">
    <source>
        <dbReference type="ARBA" id="ARBA00022630"/>
    </source>
</evidence>
<dbReference type="PANTHER" id="PTHR11455">
    <property type="entry name" value="CRYPTOCHROME"/>
    <property type="match status" value="1"/>
</dbReference>
<dbReference type="GO" id="GO:0006139">
    <property type="term" value="P:nucleobase-containing compound metabolic process"/>
    <property type="evidence" value="ECO:0007669"/>
    <property type="project" value="UniProtKB-ARBA"/>
</dbReference>
<feature type="site" description="Electron transfer via tryptophanyl radical" evidence="6">
    <location>
        <position position="391"/>
    </location>
</feature>
<dbReference type="SUPFAM" id="SSF52425">
    <property type="entry name" value="Cryptochrome/photolyase, N-terminal domain"/>
    <property type="match status" value="1"/>
</dbReference>
<dbReference type="Pfam" id="PF03441">
    <property type="entry name" value="FAD_binding_7"/>
    <property type="match status" value="1"/>
</dbReference>
<dbReference type="GO" id="GO:0003677">
    <property type="term" value="F:DNA binding"/>
    <property type="evidence" value="ECO:0007669"/>
    <property type="project" value="TreeGrafter"/>
</dbReference>
<keyword evidence="4" id="KW-0157">Chromophore</keyword>
<comment type="similarity">
    <text evidence="1">Belongs to the DNA photolyase class-1 family.</text>
</comment>
<reference evidence="10" key="2">
    <citation type="submission" date="2021-11" db="EMBL/GenBank/DDBJ databases">
        <authorList>
            <consortium name="Genoscope - CEA"/>
            <person name="William W."/>
        </authorList>
    </citation>
    <scope>NUCLEOTIDE SEQUENCE</scope>
</reference>
<feature type="site" description="Electron transfer via tryptophanyl radical" evidence="6">
    <location>
        <position position="311"/>
    </location>
</feature>
<evidence type="ECO:0000256" key="5">
    <source>
        <dbReference type="PIRSR" id="PIRSR602081-1"/>
    </source>
</evidence>
<dbReference type="InterPro" id="IPR005101">
    <property type="entry name" value="Cryptochr/Photolyase_FAD-bd"/>
</dbReference>
<dbReference type="Gene3D" id="3.40.50.620">
    <property type="entry name" value="HUPs"/>
    <property type="match status" value="1"/>
</dbReference>
<evidence type="ECO:0000313" key="11">
    <source>
        <dbReference type="Proteomes" id="UP000789595"/>
    </source>
</evidence>
<feature type="compositionally biased region" description="Pro residues" evidence="7">
    <location>
        <begin position="167"/>
        <end position="180"/>
    </location>
</feature>
<dbReference type="OrthoDB" id="435881at2759"/>
<feature type="compositionally biased region" description="Basic residues" evidence="7">
    <location>
        <begin position="496"/>
        <end position="512"/>
    </location>
</feature>
<dbReference type="InterPro" id="IPR036134">
    <property type="entry name" value="Crypto/Photolyase_FAD-like_sf"/>
</dbReference>
<dbReference type="GO" id="GO:0071949">
    <property type="term" value="F:FAD binding"/>
    <property type="evidence" value="ECO:0007669"/>
    <property type="project" value="TreeGrafter"/>
</dbReference>
<dbReference type="InterPro" id="IPR002081">
    <property type="entry name" value="Cryptochrome/DNA_photolyase_1"/>
</dbReference>
<keyword evidence="11" id="KW-1185">Reference proteome</keyword>
<keyword evidence="3 5" id="KW-0274">FAD</keyword>
<reference evidence="9" key="1">
    <citation type="submission" date="2021-01" db="EMBL/GenBank/DDBJ databases">
        <authorList>
            <person name="Corre E."/>
            <person name="Pelletier E."/>
            <person name="Niang G."/>
            <person name="Scheremetjew M."/>
            <person name="Finn R."/>
            <person name="Kale V."/>
            <person name="Holt S."/>
            <person name="Cochrane G."/>
            <person name="Meng A."/>
            <person name="Brown T."/>
            <person name="Cohen L."/>
        </authorList>
    </citation>
    <scope>NUCLEOTIDE SEQUENCE</scope>
    <source>
        <strain evidence="9">CCMP1756</strain>
    </source>
</reference>
<feature type="region of interest" description="Disordered" evidence="7">
    <location>
        <begin position="162"/>
        <end position="184"/>
    </location>
</feature>
<dbReference type="GO" id="GO:0006950">
    <property type="term" value="P:response to stress"/>
    <property type="evidence" value="ECO:0007669"/>
    <property type="project" value="UniProtKB-ARBA"/>
</dbReference>
<feature type="compositionally biased region" description="Basic and acidic residues" evidence="7">
    <location>
        <begin position="469"/>
        <end position="495"/>
    </location>
</feature>
<evidence type="ECO:0000256" key="6">
    <source>
        <dbReference type="PIRSR" id="PIRSR602081-2"/>
    </source>
</evidence>
<dbReference type="Pfam" id="PF00875">
    <property type="entry name" value="DNA_photolyase"/>
    <property type="match status" value="1"/>
</dbReference>
<evidence type="ECO:0000313" key="10">
    <source>
        <dbReference type="EMBL" id="CAH0372236.1"/>
    </source>
</evidence>
<feature type="site" description="Electron transfer via tryptophanyl radical" evidence="6">
    <location>
        <position position="368"/>
    </location>
</feature>
<dbReference type="Proteomes" id="UP000789595">
    <property type="component" value="Unassembled WGS sequence"/>
</dbReference>
<dbReference type="EMBL" id="HBIW01024617">
    <property type="protein sequence ID" value="CAE0705778.1"/>
    <property type="molecule type" value="Transcribed_RNA"/>
</dbReference>
<accession>A0A7S4EDN4</accession>
<gene>
    <name evidence="9" type="ORF">PCAL00307_LOCUS21228</name>
    <name evidence="10" type="ORF">PECAL_3P22190</name>
</gene>
<dbReference type="GO" id="GO:0003904">
    <property type="term" value="F:deoxyribodipyrimidine photo-lyase activity"/>
    <property type="evidence" value="ECO:0007669"/>
    <property type="project" value="TreeGrafter"/>
</dbReference>
<feature type="binding site" evidence="5">
    <location>
        <begin position="240"/>
        <end position="244"/>
    </location>
    <ligand>
        <name>FAD</name>
        <dbReference type="ChEBI" id="CHEBI:57692"/>
    </ligand>
</feature>
<dbReference type="InterPro" id="IPR014729">
    <property type="entry name" value="Rossmann-like_a/b/a_fold"/>
</dbReference>
<keyword evidence="2 5" id="KW-0285">Flavoprotein</keyword>
<dbReference type="InterPro" id="IPR006050">
    <property type="entry name" value="DNA_photolyase_N"/>
</dbReference>
<dbReference type="Gene3D" id="1.25.40.80">
    <property type="match status" value="1"/>
</dbReference>
<evidence type="ECO:0000256" key="7">
    <source>
        <dbReference type="SAM" id="MobiDB-lite"/>
    </source>
</evidence>
<organism evidence="9">
    <name type="scientific">Pelagomonas calceolata</name>
    <dbReference type="NCBI Taxonomy" id="35677"/>
    <lineage>
        <taxon>Eukaryota</taxon>
        <taxon>Sar</taxon>
        <taxon>Stramenopiles</taxon>
        <taxon>Ochrophyta</taxon>
        <taxon>Pelagophyceae</taxon>
        <taxon>Pelagomonadales</taxon>
        <taxon>Pelagomonadaceae</taxon>
        <taxon>Pelagomonas</taxon>
    </lineage>
</organism>
<proteinExistence type="inferred from homology"/>
<dbReference type="AlphaFoldDB" id="A0A7S4EDN4"/>
<evidence type="ECO:0000313" key="9">
    <source>
        <dbReference type="EMBL" id="CAE0705778.1"/>
    </source>
</evidence>